<reference evidence="4 5" key="1">
    <citation type="submission" date="2018-04" db="EMBL/GenBank/DDBJ databases">
        <authorList>
            <person name="Vogel A."/>
        </authorList>
    </citation>
    <scope>NUCLEOTIDE SEQUENCE [LARGE SCALE GENOMIC DNA]</scope>
</reference>
<dbReference type="SMART" id="SM01189">
    <property type="entry name" value="ELM2"/>
    <property type="match status" value="1"/>
</dbReference>
<dbReference type="AlphaFoldDB" id="A0A484NR24"/>
<proteinExistence type="predicted"/>
<keyword evidence="5" id="KW-1185">Reference proteome</keyword>
<feature type="compositionally biased region" description="Acidic residues" evidence="2">
    <location>
        <begin position="356"/>
        <end position="368"/>
    </location>
</feature>
<dbReference type="PANTHER" id="PTHR46410:SF1">
    <property type="entry name" value="AT-RICH INTERACTIVE DOMAIN-CONTAINING PROTEIN 1"/>
    <property type="match status" value="1"/>
</dbReference>
<dbReference type="Gene3D" id="1.10.150.60">
    <property type="entry name" value="ARID DNA-binding domain"/>
    <property type="match status" value="1"/>
</dbReference>
<dbReference type="EMBL" id="OOIL02006896">
    <property type="protein sequence ID" value="VFR03681.1"/>
    <property type="molecule type" value="Genomic_DNA"/>
</dbReference>
<keyword evidence="1" id="KW-0539">Nucleus</keyword>
<organism evidence="4 5">
    <name type="scientific">Cuscuta campestris</name>
    <dbReference type="NCBI Taxonomy" id="132261"/>
    <lineage>
        <taxon>Eukaryota</taxon>
        <taxon>Viridiplantae</taxon>
        <taxon>Streptophyta</taxon>
        <taxon>Embryophyta</taxon>
        <taxon>Tracheophyta</taxon>
        <taxon>Spermatophyta</taxon>
        <taxon>Magnoliopsida</taxon>
        <taxon>eudicotyledons</taxon>
        <taxon>Gunneridae</taxon>
        <taxon>Pentapetalae</taxon>
        <taxon>asterids</taxon>
        <taxon>lamiids</taxon>
        <taxon>Solanales</taxon>
        <taxon>Convolvulaceae</taxon>
        <taxon>Cuscuteae</taxon>
        <taxon>Cuscuta</taxon>
        <taxon>Cuscuta subgen. Grammica</taxon>
        <taxon>Cuscuta sect. Cleistogrammica</taxon>
    </lineage>
</organism>
<feature type="compositionally biased region" description="Polar residues" evidence="2">
    <location>
        <begin position="346"/>
        <end position="355"/>
    </location>
</feature>
<dbReference type="SMART" id="SM00501">
    <property type="entry name" value="BRIGHT"/>
    <property type="match status" value="1"/>
</dbReference>
<dbReference type="Proteomes" id="UP000595140">
    <property type="component" value="Unassembled WGS sequence"/>
</dbReference>
<feature type="region of interest" description="Disordered" evidence="2">
    <location>
        <begin position="1"/>
        <end position="36"/>
    </location>
</feature>
<evidence type="ECO:0000313" key="5">
    <source>
        <dbReference type="Proteomes" id="UP000595140"/>
    </source>
</evidence>
<feature type="region of interest" description="Disordered" evidence="2">
    <location>
        <begin position="335"/>
        <end position="368"/>
    </location>
</feature>
<dbReference type="GO" id="GO:0003677">
    <property type="term" value="F:DNA binding"/>
    <property type="evidence" value="ECO:0007669"/>
    <property type="project" value="InterPro"/>
</dbReference>
<gene>
    <name evidence="4" type="ORF">CCAM_LOCUS45456</name>
</gene>
<evidence type="ECO:0000313" key="4">
    <source>
        <dbReference type="EMBL" id="VFR03681.1"/>
    </source>
</evidence>
<evidence type="ECO:0000259" key="3">
    <source>
        <dbReference type="PROSITE" id="PS51011"/>
    </source>
</evidence>
<dbReference type="PANTHER" id="PTHR46410">
    <property type="entry name" value="AT-RICH INTERACTIVE DOMAIN-CONTAINING PROTEIN 2"/>
    <property type="match status" value="1"/>
</dbReference>
<accession>A0A484NR24</accession>
<name>A0A484NR24_9ASTE</name>
<dbReference type="SUPFAM" id="SSF46774">
    <property type="entry name" value="ARID-like"/>
    <property type="match status" value="1"/>
</dbReference>
<dbReference type="OrthoDB" id="1938591at2759"/>
<feature type="compositionally biased region" description="Basic and acidic residues" evidence="2">
    <location>
        <begin position="16"/>
        <end position="36"/>
    </location>
</feature>
<feature type="compositionally biased region" description="Polar residues" evidence="2">
    <location>
        <begin position="572"/>
        <end position="583"/>
    </location>
</feature>
<evidence type="ECO:0000256" key="1">
    <source>
        <dbReference type="ARBA" id="ARBA00023242"/>
    </source>
</evidence>
<dbReference type="SMART" id="SM01014">
    <property type="entry name" value="ARID"/>
    <property type="match status" value="1"/>
</dbReference>
<protein>
    <recommendedName>
        <fullName evidence="3">ARID domain-containing protein</fullName>
    </recommendedName>
</protein>
<dbReference type="CDD" id="cd16100">
    <property type="entry name" value="ARID"/>
    <property type="match status" value="1"/>
</dbReference>
<dbReference type="InterPro" id="IPR001606">
    <property type="entry name" value="ARID_dom"/>
</dbReference>
<feature type="region of interest" description="Disordered" evidence="2">
    <location>
        <begin position="546"/>
        <end position="583"/>
    </location>
</feature>
<dbReference type="InterPro" id="IPR036431">
    <property type="entry name" value="ARID_dom_sf"/>
</dbReference>
<dbReference type="Pfam" id="PF01388">
    <property type="entry name" value="ARID"/>
    <property type="match status" value="1"/>
</dbReference>
<dbReference type="PROSITE" id="PS51011">
    <property type="entry name" value="ARID"/>
    <property type="match status" value="1"/>
</dbReference>
<evidence type="ECO:0000256" key="2">
    <source>
        <dbReference type="SAM" id="MobiDB-lite"/>
    </source>
</evidence>
<dbReference type="InterPro" id="IPR000949">
    <property type="entry name" value="ELM2_dom"/>
</dbReference>
<sequence>MAGWSKRVGGSGLECLRSHEKPQEKPASEVGVKDSRKEVEGEKINTEIGIQFNKFVTHLLKEAHGPRCFRPMPPMLGNEKAVELFKLYVVVRGRGGYRAVSRSGQWDVVAKECGFDFRAGLPLKLVYAKYLDSLDRWLQKHIEEREGDARLIDMDVGGISMSIEPSFLDIIGKILEMETGSEIVNADLENSNAAVDRGNEPQSVTIKANISVKCGKDDNGPVSTLPKEEDNVGRKRKLESCLDMLNWVLKVAKDPTNLSIKPLPDVSKWKSYGTDEMWKQVLVLRESMLLKRDTSLSHQNSVWQRSQRIHPTMYEDRNPPSDRVRCSPRLVFAKDDSSKKKRTHLATGSTSTSVQSDDDPSDTQVDSTEDLDVGRWWNLRRRQRTPVGPNFQADIPEWTGEITESDSKWLGFQIWPLPKGEKRGMFIERESIGKGRRDSCGCRIPGSLECVKFHIAEKRLNLKYELGSAFYLWKLDCAGEDVALLWTKGEEKKFEDIVKSESLASPSKSFWDEIFKQFPRKSRGSLVSYHFNVFLLRRRAHQNRFTPTEIDSDDDDEQCGPRANFFGREGTKPSNSIFCSPKK</sequence>
<feature type="domain" description="ARID" evidence="3">
    <location>
        <begin position="46"/>
        <end position="139"/>
    </location>
</feature>